<evidence type="ECO:0008006" key="4">
    <source>
        <dbReference type="Google" id="ProtNLM"/>
    </source>
</evidence>
<keyword evidence="1" id="KW-0732">Signal</keyword>
<feature type="signal peptide" evidence="1">
    <location>
        <begin position="1"/>
        <end position="19"/>
    </location>
</feature>
<evidence type="ECO:0000313" key="3">
    <source>
        <dbReference type="Proteomes" id="UP000763641"/>
    </source>
</evidence>
<feature type="chain" id="PRO_5046463712" description="DUF4189 domain-containing protein" evidence="1">
    <location>
        <begin position="20"/>
        <end position="139"/>
    </location>
</feature>
<keyword evidence="3" id="KW-1185">Reference proteome</keyword>
<protein>
    <recommendedName>
        <fullName evidence="4">DUF4189 domain-containing protein</fullName>
    </recommendedName>
</protein>
<accession>A0ABS2D660</accession>
<evidence type="ECO:0000256" key="1">
    <source>
        <dbReference type="SAM" id="SignalP"/>
    </source>
</evidence>
<evidence type="ECO:0000313" key="2">
    <source>
        <dbReference type="EMBL" id="MBM6576401.1"/>
    </source>
</evidence>
<dbReference type="RefSeq" id="WP_204198516.1">
    <property type="nucleotide sequence ID" value="NZ_JAFEMC010000002.1"/>
</dbReference>
<gene>
    <name evidence="2" type="ORF">ILT43_08445</name>
</gene>
<reference evidence="2 3" key="1">
    <citation type="submission" date="2020-12" db="EMBL/GenBank/DDBJ databases">
        <title>Sphingomonas sp.</title>
        <authorList>
            <person name="Kim M.K."/>
        </authorList>
    </citation>
    <scope>NUCLEOTIDE SEQUENCE [LARGE SCALE GENOMIC DNA]</scope>
    <source>
        <strain evidence="2 3">BT552</strain>
    </source>
</reference>
<comment type="caution">
    <text evidence="2">The sequence shown here is derived from an EMBL/GenBank/DDBJ whole genome shotgun (WGS) entry which is preliminary data.</text>
</comment>
<name>A0ABS2D660_9SPHN</name>
<dbReference type="Proteomes" id="UP000763641">
    <property type="component" value="Unassembled WGS sequence"/>
</dbReference>
<sequence>MKLAIVAILSIIGSSAATAQQRRPSFCARLAPQIGLSPTSKPDLWQGRLISGLKAAFLGGSASIGFSVESVGNPSADDAAALRRACTVTKAEYRCVVDRPMILVVSSSKGDGRVEAQPGETALVTTKGMRIRCTDGVVS</sequence>
<organism evidence="2 3">
    <name type="scientific">Sphingomonas longa</name>
    <dbReference type="NCBI Taxonomy" id="2778730"/>
    <lineage>
        <taxon>Bacteria</taxon>
        <taxon>Pseudomonadati</taxon>
        <taxon>Pseudomonadota</taxon>
        <taxon>Alphaproteobacteria</taxon>
        <taxon>Sphingomonadales</taxon>
        <taxon>Sphingomonadaceae</taxon>
        <taxon>Sphingomonas</taxon>
    </lineage>
</organism>
<dbReference type="EMBL" id="JAFEMC010000002">
    <property type="protein sequence ID" value="MBM6576401.1"/>
    <property type="molecule type" value="Genomic_DNA"/>
</dbReference>
<proteinExistence type="predicted"/>